<proteinExistence type="predicted"/>
<evidence type="ECO:0000313" key="2">
    <source>
        <dbReference type="Proteomes" id="UP000789901"/>
    </source>
</evidence>
<comment type="caution">
    <text evidence="1">The sequence shown here is derived from an EMBL/GenBank/DDBJ whole genome shotgun (WGS) entry which is preliminary data.</text>
</comment>
<evidence type="ECO:0000313" key="1">
    <source>
        <dbReference type="EMBL" id="CAG8617778.1"/>
    </source>
</evidence>
<dbReference type="EMBL" id="CAJVQB010003792">
    <property type="protein sequence ID" value="CAG8617778.1"/>
    <property type="molecule type" value="Genomic_DNA"/>
</dbReference>
<name>A0ABN7UKN2_GIGMA</name>
<protein>
    <submittedName>
        <fullName evidence="1">675_t:CDS:1</fullName>
    </submittedName>
</protein>
<organism evidence="1 2">
    <name type="scientific">Gigaspora margarita</name>
    <dbReference type="NCBI Taxonomy" id="4874"/>
    <lineage>
        <taxon>Eukaryota</taxon>
        <taxon>Fungi</taxon>
        <taxon>Fungi incertae sedis</taxon>
        <taxon>Mucoromycota</taxon>
        <taxon>Glomeromycotina</taxon>
        <taxon>Glomeromycetes</taxon>
        <taxon>Diversisporales</taxon>
        <taxon>Gigasporaceae</taxon>
        <taxon>Gigaspora</taxon>
    </lineage>
</organism>
<gene>
    <name evidence="1" type="ORF">GMARGA_LOCUS7681</name>
</gene>
<sequence length="335" mass="38930">MEFIVQGLTNIGGIARYNIIFLLEENECSPIKSIFTKEKWIKLQADWQKVEKKTMLPAGSGMNANVNKLLKKYNDGITKATYGYNVNLNKVAVLFDEMSIVNRNAYSFTEEWSTNGLNCLLYFQLSINPLHDGELSEYAYRDRIVNRIIKDVFLDLNNIIRMKTGEVENRDSKVQKDSARPLGQQRSVGWEHDAMLIIKLNSVDFQVGFGEVVCNACIRDDKKMIEDREKILKSMQLGLSRLYKLFRQQGVDENDISNTETFGILVYKRIFHFYSMHYVNNLYLVDQFDGFTIPDNSGQLEQLSDITEVMFSFKQRVMNLHRSIQNSSNNKRRFQ</sequence>
<keyword evidence="2" id="KW-1185">Reference proteome</keyword>
<dbReference type="Proteomes" id="UP000789901">
    <property type="component" value="Unassembled WGS sequence"/>
</dbReference>
<reference evidence="1 2" key="1">
    <citation type="submission" date="2021-06" db="EMBL/GenBank/DDBJ databases">
        <authorList>
            <person name="Kallberg Y."/>
            <person name="Tangrot J."/>
            <person name="Rosling A."/>
        </authorList>
    </citation>
    <scope>NUCLEOTIDE SEQUENCE [LARGE SCALE GENOMIC DNA]</scope>
    <source>
        <strain evidence="1 2">120-4 pot B 10/14</strain>
    </source>
</reference>
<accession>A0ABN7UKN2</accession>